<proteinExistence type="predicted"/>
<evidence type="ECO:0008006" key="2">
    <source>
        <dbReference type="Google" id="ProtNLM"/>
    </source>
</evidence>
<dbReference type="PANTHER" id="PTHR31793:SF39">
    <property type="entry name" value="THIOESTERASE_THIOL ESTER DEHYDRASE-ISOMERASE"/>
    <property type="match status" value="1"/>
</dbReference>
<dbReference type="PANTHER" id="PTHR31793">
    <property type="entry name" value="4-HYDROXYBENZOYL-COA THIOESTERASE FAMILY MEMBER"/>
    <property type="match status" value="1"/>
</dbReference>
<dbReference type="InterPro" id="IPR050563">
    <property type="entry name" value="4-hydroxybenzoyl-CoA_TE"/>
</dbReference>
<dbReference type="GO" id="GO:0047617">
    <property type="term" value="F:fatty acyl-CoA hydrolase activity"/>
    <property type="evidence" value="ECO:0007669"/>
    <property type="project" value="TreeGrafter"/>
</dbReference>
<accession>A0A382JNZ6</accession>
<dbReference type="CDD" id="cd00586">
    <property type="entry name" value="4HBT"/>
    <property type="match status" value="1"/>
</dbReference>
<dbReference type="InterPro" id="IPR029069">
    <property type="entry name" value="HotDog_dom_sf"/>
</dbReference>
<dbReference type="SUPFAM" id="SSF54637">
    <property type="entry name" value="Thioesterase/thiol ester dehydrase-isomerase"/>
    <property type="match status" value="1"/>
</dbReference>
<dbReference type="Gene3D" id="3.10.129.10">
    <property type="entry name" value="Hotdog Thioesterase"/>
    <property type="match status" value="1"/>
</dbReference>
<evidence type="ECO:0000313" key="1">
    <source>
        <dbReference type="EMBL" id="SVC12923.1"/>
    </source>
</evidence>
<name>A0A382JNZ6_9ZZZZ</name>
<protein>
    <recommendedName>
        <fullName evidence="2">Thioesterase domain-containing protein</fullName>
    </recommendedName>
</protein>
<gene>
    <name evidence="1" type="ORF">METZ01_LOCUS265777</name>
</gene>
<sequence>MKEKLLKKDYKFWAECHTRWGDMDGLRHINHAAYLSYMETSRMEWLNESGLAKGNWEPERGVILASVNVDYYIQIHHPLELEIGMVVSRVGKKSFDLLTGIFKKGKTDPIVQATFIMVAFNYNLNQTIPIPSVVNKFLIS</sequence>
<reference evidence="1" key="1">
    <citation type="submission" date="2018-05" db="EMBL/GenBank/DDBJ databases">
        <authorList>
            <person name="Lanie J.A."/>
            <person name="Ng W.-L."/>
            <person name="Kazmierczak K.M."/>
            <person name="Andrzejewski T.M."/>
            <person name="Davidsen T.M."/>
            <person name="Wayne K.J."/>
            <person name="Tettelin H."/>
            <person name="Glass J.I."/>
            <person name="Rusch D."/>
            <person name="Podicherti R."/>
            <person name="Tsui H.-C.T."/>
            <person name="Winkler M.E."/>
        </authorList>
    </citation>
    <scope>NUCLEOTIDE SEQUENCE</scope>
</reference>
<organism evidence="1">
    <name type="scientific">marine metagenome</name>
    <dbReference type="NCBI Taxonomy" id="408172"/>
    <lineage>
        <taxon>unclassified sequences</taxon>
        <taxon>metagenomes</taxon>
        <taxon>ecological metagenomes</taxon>
    </lineage>
</organism>
<dbReference type="EMBL" id="UINC01075083">
    <property type="protein sequence ID" value="SVC12923.1"/>
    <property type="molecule type" value="Genomic_DNA"/>
</dbReference>
<dbReference type="Pfam" id="PF13279">
    <property type="entry name" value="4HBT_2"/>
    <property type="match status" value="1"/>
</dbReference>
<dbReference type="AlphaFoldDB" id="A0A382JNZ6"/>